<comment type="caution">
    <text evidence="1">The sequence shown here is derived from an EMBL/GenBank/DDBJ whole genome shotgun (WGS) entry which is preliminary data.</text>
</comment>
<evidence type="ECO:0000313" key="2">
    <source>
        <dbReference type="Proteomes" id="UP000799754"/>
    </source>
</evidence>
<feature type="non-terminal residue" evidence="1">
    <location>
        <position position="1"/>
    </location>
</feature>
<name>A0ACB6RXC6_9PLEO</name>
<proteinExistence type="predicted"/>
<sequence>VLSHTWGEEEVPYQDYIGTQCQGMKSYDKIDQACRKAAGHSILWAWADTCCIDKSNSAELPEAINSMCRWY</sequence>
<organism evidence="1 2">
    <name type="scientific">Macroventuria anomochaeta</name>
    <dbReference type="NCBI Taxonomy" id="301207"/>
    <lineage>
        <taxon>Eukaryota</taxon>
        <taxon>Fungi</taxon>
        <taxon>Dikarya</taxon>
        <taxon>Ascomycota</taxon>
        <taxon>Pezizomycotina</taxon>
        <taxon>Dothideomycetes</taxon>
        <taxon>Pleosporomycetidae</taxon>
        <taxon>Pleosporales</taxon>
        <taxon>Pleosporineae</taxon>
        <taxon>Didymellaceae</taxon>
        <taxon>Macroventuria</taxon>
    </lineage>
</organism>
<dbReference type="EMBL" id="MU006720">
    <property type="protein sequence ID" value="KAF2626521.1"/>
    <property type="molecule type" value="Genomic_DNA"/>
</dbReference>
<evidence type="ECO:0000313" key="1">
    <source>
        <dbReference type="EMBL" id="KAF2626521.1"/>
    </source>
</evidence>
<dbReference type="Proteomes" id="UP000799754">
    <property type="component" value="Unassembled WGS sequence"/>
</dbReference>
<reference evidence="1" key="1">
    <citation type="journal article" date="2020" name="Stud. Mycol.">
        <title>101 Dothideomycetes genomes: a test case for predicting lifestyles and emergence of pathogens.</title>
        <authorList>
            <person name="Haridas S."/>
            <person name="Albert R."/>
            <person name="Binder M."/>
            <person name="Bloem J."/>
            <person name="Labutti K."/>
            <person name="Salamov A."/>
            <person name="Andreopoulos B."/>
            <person name="Baker S."/>
            <person name="Barry K."/>
            <person name="Bills G."/>
            <person name="Bluhm B."/>
            <person name="Cannon C."/>
            <person name="Castanera R."/>
            <person name="Culley D."/>
            <person name="Daum C."/>
            <person name="Ezra D."/>
            <person name="Gonzalez J."/>
            <person name="Henrissat B."/>
            <person name="Kuo A."/>
            <person name="Liang C."/>
            <person name="Lipzen A."/>
            <person name="Lutzoni F."/>
            <person name="Magnuson J."/>
            <person name="Mondo S."/>
            <person name="Nolan M."/>
            <person name="Ohm R."/>
            <person name="Pangilinan J."/>
            <person name="Park H.-J."/>
            <person name="Ramirez L."/>
            <person name="Alfaro M."/>
            <person name="Sun H."/>
            <person name="Tritt A."/>
            <person name="Yoshinaga Y."/>
            <person name="Zwiers L.-H."/>
            <person name="Turgeon B."/>
            <person name="Goodwin S."/>
            <person name="Spatafora J."/>
            <person name="Crous P."/>
            <person name="Grigoriev I."/>
        </authorList>
    </citation>
    <scope>NUCLEOTIDE SEQUENCE</scope>
    <source>
        <strain evidence="1">CBS 525.71</strain>
    </source>
</reference>
<keyword evidence="2" id="KW-1185">Reference proteome</keyword>
<protein>
    <submittedName>
        <fullName evidence="1">Uncharacterized protein</fullName>
    </submittedName>
</protein>
<gene>
    <name evidence="1" type="ORF">BU25DRAFT_313031</name>
</gene>
<feature type="non-terminal residue" evidence="1">
    <location>
        <position position="71"/>
    </location>
</feature>
<accession>A0ACB6RXC6</accession>